<dbReference type="Proteomes" id="UP000013827">
    <property type="component" value="Unassembled WGS sequence"/>
</dbReference>
<reference evidence="3" key="1">
    <citation type="journal article" date="2013" name="Nature">
        <title>Pan genome of the phytoplankton Emiliania underpins its global distribution.</title>
        <authorList>
            <person name="Read B.A."/>
            <person name="Kegel J."/>
            <person name="Klute M.J."/>
            <person name="Kuo A."/>
            <person name="Lefebvre S.C."/>
            <person name="Maumus F."/>
            <person name="Mayer C."/>
            <person name="Miller J."/>
            <person name="Monier A."/>
            <person name="Salamov A."/>
            <person name="Young J."/>
            <person name="Aguilar M."/>
            <person name="Claverie J.M."/>
            <person name="Frickenhaus S."/>
            <person name="Gonzalez K."/>
            <person name="Herman E.K."/>
            <person name="Lin Y.C."/>
            <person name="Napier J."/>
            <person name="Ogata H."/>
            <person name="Sarno A.F."/>
            <person name="Shmutz J."/>
            <person name="Schroeder D."/>
            <person name="de Vargas C."/>
            <person name="Verret F."/>
            <person name="von Dassow P."/>
            <person name="Valentin K."/>
            <person name="Van de Peer Y."/>
            <person name="Wheeler G."/>
            <person name="Dacks J.B."/>
            <person name="Delwiche C.F."/>
            <person name="Dyhrman S.T."/>
            <person name="Glockner G."/>
            <person name="John U."/>
            <person name="Richards T."/>
            <person name="Worden A.Z."/>
            <person name="Zhang X."/>
            <person name="Grigoriev I.V."/>
            <person name="Allen A.E."/>
            <person name="Bidle K."/>
            <person name="Borodovsky M."/>
            <person name="Bowler C."/>
            <person name="Brownlee C."/>
            <person name="Cock J.M."/>
            <person name="Elias M."/>
            <person name="Gladyshev V.N."/>
            <person name="Groth M."/>
            <person name="Guda C."/>
            <person name="Hadaegh A."/>
            <person name="Iglesias-Rodriguez M.D."/>
            <person name="Jenkins J."/>
            <person name="Jones B.M."/>
            <person name="Lawson T."/>
            <person name="Leese F."/>
            <person name="Lindquist E."/>
            <person name="Lobanov A."/>
            <person name="Lomsadze A."/>
            <person name="Malik S.B."/>
            <person name="Marsh M.E."/>
            <person name="Mackinder L."/>
            <person name="Mock T."/>
            <person name="Mueller-Roeber B."/>
            <person name="Pagarete A."/>
            <person name="Parker M."/>
            <person name="Probert I."/>
            <person name="Quesneville H."/>
            <person name="Raines C."/>
            <person name="Rensing S.A."/>
            <person name="Riano-Pachon D.M."/>
            <person name="Richier S."/>
            <person name="Rokitta S."/>
            <person name="Shiraiwa Y."/>
            <person name="Soanes D.M."/>
            <person name="van der Giezen M."/>
            <person name="Wahlund T.M."/>
            <person name="Williams B."/>
            <person name="Wilson W."/>
            <person name="Wolfe G."/>
            <person name="Wurch L.L."/>
        </authorList>
    </citation>
    <scope>NUCLEOTIDE SEQUENCE</scope>
</reference>
<dbReference type="HOGENOM" id="CLU_1613864_0_0_1"/>
<dbReference type="RefSeq" id="XP_005766990.1">
    <property type="nucleotide sequence ID" value="XM_005766933.1"/>
</dbReference>
<accession>A0A0D3ITH6</accession>
<protein>
    <submittedName>
        <fullName evidence="2">Uncharacterized protein</fullName>
    </submittedName>
</protein>
<evidence type="ECO:0000256" key="1">
    <source>
        <dbReference type="SAM" id="MobiDB-lite"/>
    </source>
</evidence>
<organism evidence="2 3">
    <name type="scientific">Emiliania huxleyi (strain CCMP1516)</name>
    <dbReference type="NCBI Taxonomy" id="280463"/>
    <lineage>
        <taxon>Eukaryota</taxon>
        <taxon>Haptista</taxon>
        <taxon>Haptophyta</taxon>
        <taxon>Prymnesiophyceae</taxon>
        <taxon>Isochrysidales</taxon>
        <taxon>Noelaerhabdaceae</taxon>
        <taxon>Emiliania</taxon>
    </lineage>
</organism>
<evidence type="ECO:0000313" key="2">
    <source>
        <dbReference type="EnsemblProtists" id="EOD14561"/>
    </source>
</evidence>
<keyword evidence="3" id="KW-1185">Reference proteome</keyword>
<dbReference type="PaxDb" id="2903-EOD14561"/>
<feature type="region of interest" description="Disordered" evidence="1">
    <location>
        <begin position="16"/>
        <end position="58"/>
    </location>
</feature>
<dbReference type="EnsemblProtists" id="EOD14561">
    <property type="protein sequence ID" value="EOD14561"/>
    <property type="gene ID" value="EMIHUDRAFT_461510"/>
</dbReference>
<dbReference type="KEGG" id="ehx:EMIHUDRAFT_461510"/>
<name>A0A0D3ITH6_EMIH1</name>
<reference evidence="2" key="2">
    <citation type="submission" date="2024-10" db="UniProtKB">
        <authorList>
            <consortium name="EnsemblProtists"/>
        </authorList>
    </citation>
    <scope>IDENTIFICATION</scope>
</reference>
<dbReference type="GeneID" id="17260846"/>
<dbReference type="AlphaFoldDB" id="A0A0D3ITH6"/>
<proteinExistence type="predicted"/>
<evidence type="ECO:0000313" key="3">
    <source>
        <dbReference type="Proteomes" id="UP000013827"/>
    </source>
</evidence>
<sequence length="165" mass="18150">MEAKLSQSLDDIVAASRRASGGGTKRRHQTRTPIAKASRGDTISSRLGGKTGGRPAAAKQAWRKHVQRKRDAATGETVVRFYETDVVRIGTDDIVLSSGGYSNDVTRRCINDALSNYVFSVKQSLSGDWFVSDGRTRLVRFTDGIVLSGAARELKEREQRGHWRG</sequence>